<dbReference type="PROSITE" id="PS50005">
    <property type="entry name" value="TPR"/>
    <property type="match status" value="1"/>
</dbReference>
<comment type="caution">
    <text evidence="5">The sequence shown here is derived from an EMBL/GenBank/DDBJ whole genome shotgun (WGS) entry which is preliminary data.</text>
</comment>
<dbReference type="Gene3D" id="1.25.40.10">
    <property type="entry name" value="Tetratricopeptide repeat domain"/>
    <property type="match status" value="1"/>
</dbReference>
<proteinExistence type="predicted"/>
<keyword evidence="6" id="KW-1185">Reference proteome</keyword>
<dbReference type="Gene3D" id="3.30.70.1070">
    <property type="entry name" value="Sporulation related repeat"/>
    <property type="match status" value="1"/>
</dbReference>
<sequence>MSHTAINKPKIALAVSTALVSIALSGCATSAAPPAQASAAKAQVALEKGQFSKAVSHAESAVLADPRNAQSRALLGAAYLEAGRFQAAATSFSDAMELGDSDPRTVLSYALAQIALGNSREAVNALDGGRNDIDPADLGLGLALAGDANEGVAVLSDALRSGQSSAKLRQNLAYAYALQGNWRAARVMVAEDVPADMVSDRIGEWAQLAAPEFYQQRVANLLQVAPSYDGGQPAQLALANFPSHGQMVAHAADDIDGPELAASEVPQVAVAQPVEAPAPAPSPKPAPVQTVAVAFAQDDAPVAPKPAAAPAQRVVSGPVVQQLPSDYKKPAAKPAAPASRLAASSSQRRMAATADSSSNTHLVQLGSFASRASAERAWGIYQTRYPQLSGRDVVITEAVVRGKTYYRVAAAGYGARSASAMCQTIKSGGKGCIAYAASRPLPGAVDRGVRVASR</sequence>
<evidence type="ECO:0000256" key="3">
    <source>
        <dbReference type="SAM" id="SignalP"/>
    </source>
</evidence>
<dbReference type="PROSITE" id="PS51724">
    <property type="entry name" value="SPOR"/>
    <property type="match status" value="1"/>
</dbReference>
<dbReference type="EMBL" id="JAZDQV010000005">
    <property type="protein sequence ID" value="MEE1877470.1"/>
    <property type="molecule type" value="Genomic_DNA"/>
</dbReference>
<dbReference type="InterPro" id="IPR007730">
    <property type="entry name" value="SPOR-like_dom"/>
</dbReference>
<evidence type="ECO:0000259" key="4">
    <source>
        <dbReference type="PROSITE" id="PS51724"/>
    </source>
</evidence>
<feature type="domain" description="SPOR" evidence="4">
    <location>
        <begin position="355"/>
        <end position="439"/>
    </location>
</feature>
<evidence type="ECO:0000313" key="5">
    <source>
        <dbReference type="EMBL" id="MEE1877470.1"/>
    </source>
</evidence>
<protein>
    <submittedName>
        <fullName evidence="5">Tetratricopeptide repeat protein</fullName>
    </submittedName>
</protein>
<evidence type="ECO:0000313" key="6">
    <source>
        <dbReference type="Proteomes" id="UP001343492"/>
    </source>
</evidence>
<keyword evidence="1" id="KW-0802">TPR repeat</keyword>
<feature type="compositionally biased region" description="Low complexity" evidence="2">
    <location>
        <begin position="332"/>
        <end position="354"/>
    </location>
</feature>
<dbReference type="InterPro" id="IPR019734">
    <property type="entry name" value="TPR_rpt"/>
</dbReference>
<dbReference type="SUPFAM" id="SSF48452">
    <property type="entry name" value="TPR-like"/>
    <property type="match status" value="1"/>
</dbReference>
<name>A0ABU7GEY6_9SPHN</name>
<dbReference type="Pfam" id="PF12895">
    <property type="entry name" value="ANAPC3"/>
    <property type="match status" value="1"/>
</dbReference>
<evidence type="ECO:0000256" key="1">
    <source>
        <dbReference type="PROSITE-ProRule" id="PRU00339"/>
    </source>
</evidence>
<dbReference type="SMART" id="SM00028">
    <property type="entry name" value="TPR"/>
    <property type="match status" value="2"/>
</dbReference>
<dbReference type="Pfam" id="PF05036">
    <property type="entry name" value="SPOR"/>
    <property type="match status" value="1"/>
</dbReference>
<evidence type="ECO:0000256" key="2">
    <source>
        <dbReference type="SAM" id="MobiDB-lite"/>
    </source>
</evidence>
<dbReference type="RefSeq" id="WP_354144565.1">
    <property type="nucleotide sequence ID" value="NZ_JAZDQV010000005.1"/>
</dbReference>
<feature type="repeat" description="TPR" evidence="1">
    <location>
        <begin position="69"/>
        <end position="102"/>
    </location>
</feature>
<dbReference type="Proteomes" id="UP001343492">
    <property type="component" value="Unassembled WGS sequence"/>
</dbReference>
<feature type="signal peptide" evidence="3">
    <location>
        <begin position="1"/>
        <end position="31"/>
    </location>
</feature>
<dbReference type="SUPFAM" id="SSF110997">
    <property type="entry name" value="Sporulation related repeat"/>
    <property type="match status" value="1"/>
</dbReference>
<gene>
    <name evidence="5" type="ORF">VRS74_07205</name>
</gene>
<accession>A0ABU7GEY6</accession>
<dbReference type="InterPro" id="IPR036680">
    <property type="entry name" value="SPOR-like_sf"/>
</dbReference>
<keyword evidence="3" id="KW-0732">Signal</keyword>
<feature type="chain" id="PRO_5046197859" evidence="3">
    <location>
        <begin position="32"/>
        <end position="454"/>
    </location>
</feature>
<dbReference type="InterPro" id="IPR011990">
    <property type="entry name" value="TPR-like_helical_dom_sf"/>
</dbReference>
<reference evidence="5 6" key="1">
    <citation type="submission" date="2024-01" db="EMBL/GenBank/DDBJ databases">
        <title>The genome sequence of Erythrobacteraceae sp. strain 1XM1-14.</title>
        <authorList>
            <person name="Liu Y."/>
        </authorList>
    </citation>
    <scope>NUCLEOTIDE SEQUENCE [LARGE SCALE GENOMIC DNA]</scope>
    <source>
        <strain evidence="5 6">1XM1-14</strain>
    </source>
</reference>
<organism evidence="5 6">
    <name type="scientific">Altererythrobacter litoralis</name>
    <dbReference type="NCBI Taxonomy" id="3113904"/>
    <lineage>
        <taxon>Bacteria</taxon>
        <taxon>Pseudomonadati</taxon>
        <taxon>Pseudomonadota</taxon>
        <taxon>Alphaproteobacteria</taxon>
        <taxon>Sphingomonadales</taxon>
        <taxon>Erythrobacteraceae</taxon>
        <taxon>Altererythrobacter</taxon>
    </lineage>
</organism>
<feature type="region of interest" description="Disordered" evidence="2">
    <location>
        <begin position="325"/>
        <end position="357"/>
    </location>
</feature>